<protein>
    <submittedName>
        <fullName evidence="1">Uncharacterized protein</fullName>
    </submittedName>
</protein>
<evidence type="ECO:0000313" key="2">
    <source>
        <dbReference type="Proteomes" id="UP000230972"/>
    </source>
</evidence>
<dbReference type="EMBL" id="PEWC01000019">
    <property type="protein sequence ID" value="PIU71872.1"/>
    <property type="molecule type" value="Genomic_DNA"/>
</dbReference>
<gene>
    <name evidence="1" type="ORF">COS80_00840</name>
</gene>
<proteinExistence type="predicted"/>
<reference evidence="2" key="1">
    <citation type="submission" date="2017-09" db="EMBL/GenBank/DDBJ databases">
        <title>Depth-based differentiation of microbial function through sediment-hosted aquifers and enrichment of novel symbionts in the deep terrestrial subsurface.</title>
        <authorList>
            <person name="Probst A.J."/>
            <person name="Ladd B."/>
            <person name="Jarett J.K."/>
            <person name="Geller-Mcgrath D.E."/>
            <person name="Sieber C.M.K."/>
            <person name="Emerson J.B."/>
            <person name="Anantharaman K."/>
            <person name="Thomas B.C."/>
            <person name="Malmstrom R."/>
            <person name="Stieglmeier M."/>
            <person name="Klingl A."/>
            <person name="Woyke T."/>
            <person name="Ryan C.M."/>
            <person name="Banfield J.F."/>
        </authorList>
    </citation>
    <scope>NUCLEOTIDE SEQUENCE [LARGE SCALE GENOMIC DNA]</scope>
</reference>
<comment type="caution">
    <text evidence="1">The sequence shown here is derived from an EMBL/GenBank/DDBJ whole genome shotgun (WGS) entry which is preliminary data.</text>
</comment>
<organism evidence="1 2">
    <name type="scientific">Candidatus Woesebacteria bacterium CG06_land_8_20_14_3_00_39_27</name>
    <dbReference type="NCBI Taxonomy" id="1975057"/>
    <lineage>
        <taxon>Bacteria</taxon>
        <taxon>Candidatus Woeseibacteriota</taxon>
    </lineage>
</organism>
<accession>A0A2M7AQE1</accession>
<sequence>MEKPVEHQVEVVFQIIIFAVEAVIRWIVQVVISAATAAVLLPARPTAAVLVSVKTSAEPSLPP</sequence>
<dbReference type="AlphaFoldDB" id="A0A2M7AQE1"/>
<evidence type="ECO:0000313" key="1">
    <source>
        <dbReference type="EMBL" id="PIU71872.1"/>
    </source>
</evidence>
<name>A0A2M7AQE1_9BACT</name>
<dbReference type="Proteomes" id="UP000230972">
    <property type="component" value="Unassembled WGS sequence"/>
</dbReference>